<dbReference type="VEuPathDB" id="TriTrypDB:BSAL_47000"/>
<dbReference type="AlphaFoldDB" id="A0A0S4JXQ0"/>
<keyword evidence="1" id="KW-0675">Receptor</keyword>
<keyword evidence="2" id="KW-1185">Reference proteome</keyword>
<organism evidence="1 2">
    <name type="scientific">Bodo saltans</name>
    <name type="common">Flagellated protozoan</name>
    <dbReference type="NCBI Taxonomy" id="75058"/>
    <lineage>
        <taxon>Eukaryota</taxon>
        <taxon>Discoba</taxon>
        <taxon>Euglenozoa</taxon>
        <taxon>Kinetoplastea</taxon>
        <taxon>Metakinetoplastina</taxon>
        <taxon>Eubodonida</taxon>
        <taxon>Bodonidae</taxon>
        <taxon>Bodo</taxon>
    </lineage>
</organism>
<dbReference type="SUPFAM" id="SSF52047">
    <property type="entry name" value="RNI-like"/>
    <property type="match status" value="1"/>
</dbReference>
<dbReference type="InterPro" id="IPR032675">
    <property type="entry name" value="LRR_dom_sf"/>
</dbReference>
<evidence type="ECO:0000313" key="2">
    <source>
        <dbReference type="Proteomes" id="UP000051952"/>
    </source>
</evidence>
<feature type="non-terminal residue" evidence="1">
    <location>
        <position position="413"/>
    </location>
</feature>
<reference evidence="2" key="1">
    <citation type="submission" date="2015-09" db="EMBL/GenBank/DDBJ databases">
        <authorList>
            <consortium name="Pathogen Informatics"/>
        </authorList>
    </citation>
    <scope>NUCLEOTIDE SEQUENCE [LARGE SCALE GENOMIC DNA]</scope>
    <source>
        <strain evidence="2">Lake Konstanz</strain>
    </source>
</reference>
<dbReference type="SMART" id="SM00367">
    <property type="entry name" value="LRR_CC"/>
    <property type="match status" value="4"/>
</dbReference>
<protein>
    <submittedName>
        <fullName evidence="1">Receptor-type protein kinase, putative</fullName>
    </submittedName>
</protein>
<dbReference type="GO" id="GO:0031146">
    <property type="term" value="P:SCF-dependent proteasomal ubiquitin-dependent protein catabolic process"/>
    <property type="evidence" value="ECO:0007669"/>
    <property type="project" value="TreeGrafter"/>
</dbReference>
<dbReference type="GO" id="GO:0019005">
    <property type="term" value="C:SCF ubiquitin ligase complex"/>
    <property type="evidence" value="ECO:0007669"/>
    <property type="project" value="TreeGrafter"/>
</dbReference>
<dbReference type="GO" id="GO:0016301">
    <property type="term" value="F:kinase activity"/>
    <property type="evidence" value="ECO:0007669"/>
    <property type="project" value="UniProtKB-KW"/>
</dbReference>
<dbReference type="EMBL" id="CYKH01002225">
    <property type="protein sequence ID" value="CUG94201.1"/>
    <property type="molecule type" value="Genomic_DNA"/>
</dbReference>
<keyword evidence="1" id="KW-0418">Kinase</keyword>
<name>A0A0S4JXQ0_BODSA</name>
<dbReference type="Gene3D" id="3.80.10.10">
    <property type="entry name" value="Ribonuclease Inhibitor"/>
    <property type="match status" value="3"/>
</dbReference>
<evidence type="ECO:0000313" key="1">
    <source>
        <dbReference type="EMBL" id="CUG94201.1"/>
    </source>
</evidence>
<keyword evidence="1" id="KW-0808">Transferase</keyword>
<proteinExistence type="predicted"/>
<accession>A0A0S4JXQ0</accession>
<sequence length="413" mass="43685">MIASVSVPPAAVPRATHTLATNQRGAATLARLTTLTVATRLRYRSSRAAAAASTTTGMSSDAVTDAGLQHLAALCHTVLRCVTLLHCAELSDVFVASIATSFQRMELLNFDGCVRLGDETMRSILSPHSQSRLTVLCFARCVGLTDQGIQFLTDSYASTRQSLTHLNLSCCNGVTAASIPRLASLSQLKFLDLTGTAVLCTIDNLGAAGQGLGALQVLNLTAWRVVSCAAVLQLFPQLQKLTLDGAAQCLLEDHIHDLHPSGAAAAHNVQSLSLQWSRAAASVAPLVAVVQRCTNLTHLALSGSECVTDAMLSMIATTLHHVHILELQRVDTITDGGVGSLVTLKHLRHLDLMGCAQVAALEAAEFQSMQLLTFLNVAGLDGATHPTSFMPLATLMRQANRLQTLLISANSQV</sequence>
<gene>
    <name evidence="1" type="ORF">BSAL_47000</name>
</gene>
<dbReference type="PANTHER" id="PTHR13318">
    <property type="entry name" value="PARTNER OF PAIRED, ISOFORM B-RELATED"/>
    <property type="match status" value="1"/>
</dbReference>
<dbReference type="Proteomes" id="UP000051952">
    <property type="component" value="Unassembled WGS sequence"/>
</dbReference>
<dbReference type="InterPro" id="IPR006553">
    <property type="entry name" value="Leu-rich_rpt_Cys-con_subtyp"/>
</dbReference>
<dbReference type="OrthoDB" id="263256at2759"/>